<dbReference type="Pfam" id="PF13191">
    <property type="entry name" value="AAA_16"/>
    <property type="match status" value="1"/>
</dbReference>
<name>A0A7S4IB48_9STRA</name>
<evidence type="ECO:0000256" key="1">
    <source>
        <dbReference type="SAM" id="MobiDB-lite"/>
    </source>
</evidence>
<dbReference type="InterPro" id="IPR027417">
    <property type="entry name" value="P-loop_NTPase"/>
</dbReference>
<feature type="region of interest" description="Disordered" evidence="1">
    <location>
        <begin position="1"/>
        <end position="44"/>
    </location>
</feature>
<dbReference type="PANTHER" id="PTHR43642">
    <property type="entry name" value="HYBRID SIGNAL TRANSDUCTION HISTIDINE KINASE G"/>
    <property type="match status" value="1"/>
</dbReference>
<reference evidence="3" key="1">
    <citation type="submission" date="2021-01" db="EMBL/GenBank/DDBJ databases">
        <authorList>
            <person name="Corre E."/>
            <person name="Pelletier E."/>
            <person name="Niang G."/>
            <person name="Scheremetjew M."/>
            <person name="Finn R."/>
            <person name="Kale V."/>
            <person name="Holt S."/>
            <person name="Cochrane G."/>
            <person name="Meng A."/>
            <person name="Brown T."/>
            <person name="Cohen L."/>
        </authorList>
    </citation>
    <scope>NUCLEOTIDE SEQUENCE</scope>
    <source>
        <strain evidence="3">Isolate 1302-5</strain>
    </source>
</reference>
<protein>
    <recommendedName>
        <fullName evidence="2">Orc1-like AAA ATPase domain-containing protein</fullName>
    </recommendedName>
</protein>
<dbReference type="AlphaFoldDB" id="A0A7S4IB48"/>
<dbReference type="EMBL" id="HBKQ01013839">
    <property type="protein sequence ID" value="CAE2224069.1"/>
    <property type="molecule type" value="Transcribed_RNA"/>
</dbReference>
<feature type="compositionally biased region" description="Low complexity" evidence="1">
    <location>
        <begin position="1"/>
        <end position="15"/>
    </location>
</feature>
<organism evidence="3">
    <name type="scientific">Odontella aurita</name>
    <dbReference type="NCBI Taxonomy" id="265563"/>
    <lineage>
        <taxon>Eukaryota</taxon>
        <taxon>Sar</taxon>
        <taxon>Stramenopiles</taxon>
        <taxon>Ochrophyta</taxon>
        <taxon>Bacillariophyta</taxon>
        <taxon>Mediophyceae</taxon>
        <taxon>Biddulphiophycidae</taxon>
        <taxon>Eupodiscales</taxon>
        <taxon>Odontellaceae</taxon>
        <taxon>Odontella</taxon>
    </lineage>
</organism>
<gene>
    <name evidence="3" type="ORF">OAUR00152_LOCUS9539</name>
</gene>
<proteinExistence type="predicted"/>
<dbReference type="SUPFAM" id="SSF52540">
    <property type="entry name" value="P-loop containing nucleoside triphosphate hydrolases"/>
    <property type="match status" value="1"/>
</dbReference>
<evidence type="ECO:0000259" key="2">
    <source>
        <dbReference type="Pfam" id="PF13191"/>
    </source>
</evidence>
<dbReference type="PANTHER" id="PTHR43642:SF1">
    <property type="entry name" value="HYBRID SIGNAL TRANSDUCTION HISTIDINE KINASE G"/>
    <property type="match status" value="1"/>
</dbReference>
<dbReference type="InterPro" id="IPR041664">
    <property type="entry name" value="AAA_16"/>
</dbReference>
<sequence>MTSVSSSCFESFPESSHSKASNRTSDRERCTTCRGRPHKQPPSRLDFRRDVLYGRQAEVRAVLKAYRRALGGGGANGEGMTESKIEPEDEVVPTSSVILISGYSGTGKTSLSKCLRRPVEQSGGKFIIGKFDQLLVEGGGEPYSAVASVFTSICEDILNGTVEDIERTRGEITSALGTEAGLLAEILPSLGHIVGEQPDKTAVGGVEAQNRLHAAFRALARSVCTPEAPAVIVLDDVQWADDLSLDLMRTLVLEEEGVERADINSPRSSLLLVLCYRDNEVDYSHPMSFLISDLRSAGIGLTEINVENLSREDTNQLLSDASHMHTATSRPLADIVYRMTQGNCFFVEQFLNSLCRDRLLYRIQSNYDSDNEKNKEWKWRWDEVVISSLDLSDNVVDLLADRIMKLTRGARDVLQVAACIGSSFDKATLQLVFDSSGKRRRSNVGSFALTSLKLRDGGKKDKKEDGKTAEYIELCKILELAVEEGLVDVIVPKERFKFTHDKIQQAAYSMVTPRLRASMHYSIGDLIMQNSDTVGLKRILFVATNQLNRGKGAISRRSERVDVATMNLMAGEKAMSSAAFVTAAKYLQTGIGLLRGCQKLCGDELELCLKLYNAAAEAEYINGNFLGAEQLLVWVFANTCSLEEKLPAHLVHIQSLRARMKTDEALSTGLSILEQCGEKFPETPGKASILSSFGKTKYMLRGKSREELSALPVMKNENATAVMLVMNSIISMAYHGKPNLFPLIALRMVQLSVRHGLHRTSAVGFATYGMLLCGHLRDVKRGNYFGDLALSVVARFRANELLAQVSMIVCSFCKHQKYNIGLSMEPLLMGYRVGMQVGDVQWGLACAHQYCMAALHSGKSLVSLHAEMMTLLHQMKHHKQDMSHFMLLPSVQYVKNLLGGSKYPTEMTGEVMNEEEFLFRCTADNGTPVLSCLMLVYKMKLAYLFGDIELAAKAAKRTRQISSLAPAAYEVYNQAFFDALTSCEMARRCSNSPRIWLKMAKRRLKHLKKVGKYATANCQQKILLIEAELFACKKQNEKASKAFEFAIAKAGEHKFICDEAMAHERAWLFFESIGDTFKASHHHVRAYNCFLEWGAEAKAEELYKERARMEGSSM</sequence>
<dbReference type="InterPro" id="IPR053159">
    <property type="entry name" value="Hybrid_Histidine_Kinase"/>
</dbReference>
<accession>A0A7S4IB48</accession>
<feature type="domain" description="Orc1-like AAA ATPase" evidence="2">
    <location>
        <begin position="95"/>
        <end position="255"/>
    </location>
</feature>
<evidence type="ECO:0000313" key="3">
    <source>
        <dbReference type="EMBL" id="CAE2224069.1"/>
    </source>
</evidence>